<dbReference type="Proteomes" id="UP001056201">
    <property type="component" value="Chromosome 1"/>
</dbReference>
<proteinExistence type="predicted"/>
<sequence length="126" mass="12880">MCKRLLALFLAFVLLWSGATAHESLLMPVANDATATLPVPGSDATDDGSVADHHLDDQPAQALGDAPTDTPALPPAAPGLPPLPALPQTSASHRAAAWSTHVPESPHRPPRAGAPTRPSASLPARA</sequence>
<keyword evidence="4" id="KW-1185">Reference proteome</keyword>
<evidence type="ECO:0000313" key="4">
    <source>
        <dbReference type="Proteomes" id="UP001056201"/>
    </source>
</evidence>
<evidence type="ECO:0000313" key="3">
    <source>
        <dbReference type="EMBL" id="URI06200.1"/>
    </source>
</evidence>
<evidence type="ECO:0000256" key="2">
    <source>
        <dbReference type="SAM" id="SignalP"/>
    </source>
</evidence>
<organism evidence="3 4">
    <name type="scientific">Aquincola tertiaricarbonis</name>
    <dbReference type="NCBI Taxonomy" id="391953"/>
    <lineage>
        <taxon>Bacteria</taxon>
        <taxon>Pseudomonadati</taxon>
        <taxon>Pseudomonadota</taxon>
        <taxon>Betaproteobacteria</taxon>
        <taxon>Burkholderiales</taxon>
        <taxon>Sphaerotilaceae</taxon>
        <taxon>Aquincola</taxon>
    </lineage>
</organism>
<reference evidence="3" key="1">
    <citation type="submission" date="2022-05" db="EMBL/GenBank/DDBJ databases">
        <title>An RpoN-dependent PEP-CTERM gene is involved in floc formation of an Aquincola tertiaricarbonis strain.</title>
        <authorList>
            <person name="Qiu D."/>
            <person name="Xia M."/>
        </authorList>
    </citation>
    <scope>NUCLEOTIDE SEQUENCE</scope>
    <source>
        <strain evidence="3">RN12</strain>
    </source>
</reference>
<feature type="compositionally biased region" description="Pro residues" evidence="1">
    <location>
        <begin position="72"/>
        <end position="85"/>
    </location>
</feature>
<feature type="region of interest" description="Disordered" evidence="1">
    <location>
        <begin position="34"/>
        <end position="126"/>
    </location>
</feature>
<feature type="signal peptide" evidence="2">
    <location>
        <begin position="1"/>
        <end position="21"/>
    </location>
</feature>
<accession>A0ABY4S4D4</accession>
<gene>
    <name evidence="3" type="ORF">MW290_09700</name>
</gene>
<dbReference type="EMBL" id="CP097635">
    <property type="protein sequence ID" value="URI06200.1"/>
    <property type="molecule type" value="Genomic_DNA"/>
</dbReference>
<name>A0ABY4S4D4_AQUTE</name>
<keyword evidence="2" id="KW-0732">Signal</keyword>
<feature type="chain" id="PRO_5045543078" evidence="2">
    <location>
        <begin position="22"/>
        <end position="126"/>
    </location>
</feature>
<protein>
    <submittedName>
        <fullName evidence="3">Uncharacterized protein</fullName>
    </submittedName>
</protein>
<evidence type="ECO:0000256" key="1">
    <source>
        <dbReference type="SAM" id="MobiDB-lite"/>
    </source>
</evidence>
<dbReference type="RefSeq" id="WP_250194464.1">
    <property type="nucleotide sequence ID" value="NZ_CP097635.1"/>
</dbReference>